<accession>A0A8H7J2X4</accession>
<feature type="compositionally biased region" description="Low complexity" evidence="9">
    <location>
        <begin position="74"/>
        <end position="86"/>
    </location>
</feature>
<dbReference type="OrthoDB" id="10009520at2759"/>
<reference evidence="11" key="1">
    <citation type="submission" date="2018-12" db="EMBL/GenBank/DDBJ databases">
        <authorList>
            <person name="Syme R.A."/>
            <person name="Farfan-Caceres L."/>
            <person name="Lichtenzveig J."/>
        </authorList>
    </citation>
    <scope>NUCLEOTIDE SEQUENCE</scope>
    <source>
        <strain evidence="11">Al4</strain>
    </source>
</reference>
<dbReference type="AlphaFoldDB" id="A0A8H7J2X4"/>
<keyword evidence="6" id="KW-0833">Ubl conjugation pathway</keyword>
<evidence type="ECO:0000259" key="10">
    <source>
        <dbReference type="PROSITE" id="PS51873"/>
    </source>
</evidence>
<evidence type="ECO:0000256" key="4">
    <source>
        <dbReference type="ARBA" id="ARBA00022737"/>
    </source>
</evidence>
<dbReference type="InterPro" id="IPR047544">
    <property type="entry name" value="RING-HC_RBR_RNF216"/>
</dbReference>
<feature type="domain" description="RING-type" evidence="10">
    <location>
        <begin position="404"/>
        <end position="621"/>
    </location>
</feature>
<evidence type="ECO:0000256" key="6">
    <source>
        <dbReference type="ARBA" id="ARBA00022786"/>
    </source>
</evidence>
<evidence type="ECO:0000256" key="1">
    <source>
        <dbReference type="ARBA" id="ARBA00004906"/>
    </source>
</evidence>
<dbReference type="PANTHER" id="PTHR22770">
    <property type="entry name" value="UBIQUITIN CONJUGATING ENZYME 7 INTERACTING PROTEIN-RELATED"/>
    <property type="match status" value="1"/>
</dbReference>
<proteinExistence type="predicted"/>
<dbReference type="GO" id="GO:0016740">
    <property type="term" value="F:transferase activity"/>
    <property type="evidence" value="ECO:0007669"/>
    <property type="project" value="UniProtKB-KW"/>
</dbReference>
<dbReference type="CDD" id="cd20353">
    <property type="entry name" value="Rcat_RBR_RNF216"/>
    <property type="match status" value="1"/>
</dbReference>
<dbReference type="CDD" id="cd20339">
    <property type="entry name" value="BRcat_RBR_RNF216"/>
    <property type="match status" value="1"/>
</dbReference>
<evidence type="ECO:0000256" key="5">
    <source>
        <dbReference type="ARBA" id="ARBA00022771"/>
    </source>
</evidence>
<gene>
    <name evidence="11" type="ORF">EKO04_006075</name>
</gene>
<evidence type="ECO:0000256" key="8">
    <source>
        <dbReference type="SAM" id="Coils"/>
    </source>
</evidence>
<dbReference type="CDD" id="cd16630">
    <property type="entry name" value="RING-HC_RBR_RNF216"/>
    <property type="match status" value="1"/>
</dbReference>
<dbReference type="SUPFAM" id="SSF57850">
    <property type="entry name" value="RING/U-box"/>
    <property type="match status" value="1"/>
</dbReference>
<feature type="region of interest" description="Disordered" evidence="9">
    <location>
        <begin position="74"/>
        <end position="98"/>
    </location>
</feature>
<evidence type="ECO:0000256" key="2">
    <source>
        <dbReference type="ARBA" id="ARBA00022679"/>
    </source>
</evidence>
<keyword evidence="7" id="KW-0862">Zinc</keyword>
<keyword evidence="8" id="KW-0175">Coiled coil</keyword>
<evidence type="ECO:0000256" key="3">
    <source>
        <dbReference type="ARBA" id="ARBA00022723"/>
    </source>
</evidence>
<keyword evidence="5" id="KW-0863">Zinc-finger</keyword>
<evidence type="ECO:0000313" key="12">
    <source>
        <dbReference type="Proteomes" id="UP000651452"/>
    </source>
</evidence>
<dbReference type="InterPro" id="IPR047545">
    <property type="entry name" value="BRcat_RBR_RNF216"/>
</dbReference>
<feature type="region of interest" description="Disordered" evidence="9">
    <location>
        <begin position="149"/>
        <end position="183"/>
    </location>
</feature>
<comment type="caution">
    <text evidence="11">The sequence shown here is derived from an EMBL/GenBank/DDBJ whole genome shotgun (WGS) entry which is preliminary data.</text>
</comment>
<name>A0A8H7J2X4_9PLEO</name>
<evidence type="ECO:0000256" key="7">
    <source>
        <dbReference type="ARBA" id="ARBA00022833"/>
    </source>
</evidence>
<dbReference type="PROSITE" id="PS51873">
    <property type="entry name" value="TRIAD"/>
    <property type="match status" value="1"/>
</dbReference>
<dbReference type="Gene3D" id="1.20.120.1750">
    <property type="match status" value="1"/>
</dbReference>
<evidence type="ECO:0000256" key="9">
    <source>
        <dbReference type="SAM" id="MobiDB-lite"/>
    </source>
</evidence>
<protein>
    <recommendedName>
        <fullName evidence="10">RING-type domain-containing protein</fullName>
    </recommendedName>
</protein>
<dbReference type="InterPro" id="IPR051628">
    <property type="entry name" value="LUBAC_E3_Ligases"/>
</dbReference>
<dbReference type="GO" id="GO:0008270">
    <property type="term" value="F:zinc ion binding"/>
    <property type="evidence" value="ECO:0007669"/>
    <property type="project" value="UniProtKB-KW"/>
</dbReference>
<dbReference type="Proteomes" id="UP000651452">
    <property type="component" value="Unassembled WGS sequence"/>
</dbReference>
<keyword evidence="3" id="KW-0479">Metal-binding</keyword>
<keyword evidence="12" id="KW-1185">Reference proteome</keyword>
<dbReference type="EMBL" id="RZGK01000010">
    <property type="protein sequence ID" value="KAF9695849.1"/>
    <property type="molecule type" value="Genomic_DNA"/>
</dbReference>
<dbReference type="InterPro" id="IPR047546">
    <property type="entry name" value="Rcat_RBR_RNF216"/>
</dbReference>
<evidence type="ECO:0000313" key="11">
    <source>
        <dbReference type="EMBL" id="KAF9695849.1"/>
    </source>
</evidence>
<sequence length="1003" mass="113965">MVRPAINRNHYVVDLTSDDEDEDVAHNGIAVLDAVSVEEPTDNQNEFDIDQLLHGHYQHSETDHQEIIDLTAIPDVDVPPSDSGSSATQDVAPSEGNSEAELVTEAICLQLVLDVLPDVSTDHVLTLIKTRTTDQTRTKAHSEQIVNELLEGTYPKETDRNNKKRRRIVDSDDVSDYEKDERDPGVLTYDADANYFNSIIQEDVGRAQFPNGCFLFLHALPKLREDRMLFEVDICLTWSSSLGQRIVSIALTHSMEPRSSITNTSMSFALLNAQPLLRVAHQSHRFLLTRVPCSVELLKDEFLSVPVRHITNTFKQSKTLFKAYTILEGQVRNYQQVARAFVKPPRPRNKRGTELVLIERGNRLPKELRAAKRKIEKEVVKRRKIEEEEQAEEANLQQAKMNNQMGECQCCFTEYPLNRMIGCGGKDTHLFCMDCPRQYIENEMGQSKCRPVCFASTECKSTFSRKQLKQVLSDRTFERLEHMQQQEDLAAAGLDFLSECPFCDFKMECPPVDEDREFRCQSKKCGKTSCRLCQKETHIPLTCEEAQKDDKLTLRHVVEEAMSAALIRKCNKCNHPFVKDHGCNKMSCTHCGNKQCYICSKNVNNYEHFGDVNKGRCALHDNVEDVHEQEVKKAAEEAMAKVKAENPTLSDADLMVEVSDRVKQAELARRGRAAQRLNRFPFHMVGPLLAHRDGLVGEAPPPPRDRIRPPARYVHPIPYLEEHDHALRPPYLNEAEQQMDFRAVQEEHDFGAPRRHPHRYPFRFPPPPGFVFDHRSQGFYNPLLGIHFDPHTAHMPPPRFDEALGAAYNRLAAAVGAQHGFLAQAAPLAADAPPHVLQLQAYQRFRHAINPPARVDAGVQAAQDRYQQQLRGAHRAHMEMRRLNEEALQAQFGLLDDVRGDARRRVRHAFEGYDEPRGLHMNRQPLHGAQAQNLAHAPNMAQAQHRRQVQYLQDGAGLGVPAMNAGNVGAGVGVGFDGIYDDDARRDWMNRWFEEQLRDVPRG</sequence>
<feature type="compositionally biased region" description="Polar residues" evidence="9">
    <location>
        <begin position="87"/>
        <end position="97"/>
    </location>
</feature>
<keyword evidence="2" id="KW-0808">Transferase</keyword>
<feature type="coiled-coil region" evidence="8">
    <location>
        <begin position="368"/>
        <end position="404"/>
    </location>
</feature>
<dbReference type="Pfam" id="PF26200">
    <property type="entry name" value="Rcat_RNF216"/>
    <property type="match status" value="1"/>
</dbReference>
<organism evidence="11 12">
    <name type="scientific">Ascochyta lentis</name>
    <dbReference type="NCBI Taxonomy" id="205686"/>
    <lineage>
        <taxon>Eukaryota</taxon>
        <taxon>Fungi</taxon>
        <taxon>Dikarya</taxon>
        <taxon>Ascomycota</taxon>
        <taxon>Pezizomycotina</taxon>
        <taxon>Dothideomycetes</taxon>
        <taxon>Pleosporomycetidae</taxon>
        <taxon>Pleosporales</taxon>
        <taxon>Pleosporineae</taxon>
        <taxon>Didymellaceae</taxon>
        <taxon>Ascochyta</taxon>
    </lineage>
</organism>
<dbReference type="InterPro" id="IPR044066">
    <property type="entry name" value="TRIAD_supradom"/>
</dbReference>
<dbReference type="PANTHER" id="PTHR22770:SF47">
    <property type="entry name" value="E3 UBIQUITIN-PROTEIN LIGASE RNF216"/>
    <property type="match status" value="1"/>
</dbReference>
<keyword evidence="4" id="KW-0677">Repeat</keyword>
<comment type="pathway">
    <text evidence="1">Protein modification; protein ubiquitination.</text>
</comment>
<reference evidence="11" key="2">
    <citation type="submission" date="2020-09" db="EMBL/GenBank/DDBJ databases">
        <title>Reference genome assembly for Australian Ascochyta lentis isolate Al4.</title>
        <authorList>
            <person name="Lee R.C."/>
            <person name="Farfan-Caceres L.M."/>
            <person name="Debler J.W."/>
            <person name="Williams A.H."/>
            <person name="Henares B.M."/>
        </authorList>
    </citation>
    <scope>NUCLEOTIDE SEQUENCE</scope>
    <source>
        <strain evidence="11">Al4</strain>
    </source>
</reference>